<dbReference type="Proteomes" id="UP000703269">
    <property type="component" value="Unassembled WGS sequence"/>
</dbReference>
<evidence type="ECO:0000313" key="3">
    <source>
        <dbReference type="Proteomes" id="UP000703269"/>
    </source>
</evidence>
<accession>A0A9P3GBW3</accession>
<gene>
    <name evidence="2" type="ORF">PsYK624_071570</name>
</gene>
<feature type="compositionally biased region" description="Polar residues" evidence="1">
    <location>
        <begin position="245"/>
        <end position="255"/>
    </location>
</feature>
<organism evidence="2 3">
    <name type="scientific">Phanerochaete sordida</name>
    <dbReference type="NCBI Taxonomy" id="48140"/>
    <lineage>
        <taxon>Eukaryota</taxon>
        <taxon>Fungi</taxon>
        <taxon>Dikarya</taxon>
        <taxon>Basidiomycota</taxon>
        <taxon>Agaricomycotina</taxon>
        <taxon>Agaricomycetes</taxon>
        <taxon>Polyporales</taxon>
        <taxon>Phanerochaetaceae</taxon>
        <taxon>Phanerochaete</taxon>
    </lineage>
</organism>
<protein>
    <submittedName>
        <fullName evidence="2">Uncharacterized protein</fullName>
    </submittedName>
</protein>
<feature type="region of interest" description="Disordered" evidence="1">
    <location>
        <begin position="155"/>
        <end position="175"/>
    </location>
</feature>
<name>A0A9P3GBW3_9APHY</name>
<evidence type="ECO:0000256" key="1">
    <source>
        <dbReference type="SAM" id="MobiDB-lite"/>
    </source>
</evidence>
<dbReference type="EMBL" id="BPQB01000019">
    <property type="protein sequence ID" value="GJE91009.1"/>
    <property type="molecule type" value="Genomic_DNA"/>
</dbReference>
<dbReference type="AlphaFoldDB" id="A0A9P3GBW3"/>
<feature type="compositionally biased region" description="Low complexity" evidence="1">
    <location>
        <begin position="272"/>
        <end position="284"/>
    </location>
</feature>
<reference evidence="2 3" key="1">
    <citation type="submission" date="2021-08" db="EMBL/GenBank/DDBJ databases">
        <title>Draft Genome Sequence of Phanerochaete sordida strain YK-624.</title>
        <authorList>
            <person name="Mori T."/>
            <person name="Dohra H."/>
            <person name="Suzuki T."/>
            <person name="Kawagishi H."/>
            <person name="Hirai H."/>
        </authorList>
    </citation>
    <scope>NUCLEOTIDE SEQUENCE [LARGE SCALE GENOMIC DNA]</scope>
    <source>
        <strain evidence="2 3">YK-624</strain>
    </source>
</reference>
<proteinExistence type="predicted"/>
<keyword evidence="3" id="KW-1185">Reference proteome</keyword>
<feature type="region of interest" description="Disordered" evidence="1">
    <location>
        <begin position="219"/>
        <end position="293"/>
    </location>
</feature>
<sequence>MPRVRYAELKRSSMSLVSAHHQSWLDLYYRRVPHEETVHHLVRQLPAPIVDPDTQREVKHLPLYFYLTAVIPVGGYEERTRQGPNNTVILDKVFRLYPRAGRVPRLEWKSIEESLECLTVFTLVERDMNVDITSLISSDVDGYKYIELHEESVQAGAEADDPFSEPRTPDQDGFPETLDWAKLEHAALLASSPYQDDPALALAGVELLERTDVMLSAMSTGSSTDDMDIARSDTASGSEPAGRLRSTSATLSSGVAESAGDAPELITQPEKAGSGSAGDDAGADPVEQAADGGAPFELPALLDVIFTVETRVDPDDDTACSVYGQLRHWAEVFITD</sequence>
<comment type="caution">
    <text evidence="2">The sequence shown here is derived from an EMBL/GenBank/DDBJ whole genome shotgun (WGS) entry which is preliminary data.</text>
</comment>
<evidence type="ECO:0000313" key="2">
    <source>
        <dbReference type="EMBL" id="GJE91009.1"/>
    </source>
</evidence>